<accession>A0A1G2I3C2</accession>
<name>A0A1G2I3C2_9BACT</name>
<dbReference type="Pfam" id="PF11950">
    <property type="entry name" value="DUF3467"/>
    <property type="match status" value="1"/>
</dbReference>
<dbReference type="Proteomes" id="UP000176421">
    <property type="component" value="Unassembled WGS sequence"/>
</dbReference>
<protein>
    <recommendedName>
        <fullName evidence="4">DUF3467 domain-containing protein</fullName>
    </recommendedName>
</protein>
<dbReference type="AlphaFoldDB" id="A0A1G2I3C2"/>
<evidence type="ECO:0000313" key="2">
    <source>
        <dbReference type="EMBL" id="OGZ69306.1"/>
    </source>
</evidence>
<dbReference type="EMBL" id="MHOS01000011">
    <property type="protein sequence ID" value="OGZ69306.1"/>
    <property type="molecule type" value="Genomic_DNA"/>
</dbReference>
<evidence type="ECO:0000313" key="3">
    <source>
        <dbReference type="Proteomes" id="UP000176421"/>
    </source>
</evidence>
<evidence type="ECO:0000256" key="1">
    <source>
        <dbReference type="SAM" id="MobiDB-lite"/>
    </source>
</evidence>
<evidence type="ECO:0008006" key="4">
    <source>
        <dbReference type="Google" id="ProtNLM"/>
    </source>
</evidence>
<proteinExistence type="predicted"/>
<dbReference type="InterPro" id="IPR021857">
    <property type="entry name" value="DUF3467"/>
</dbReference>
<comment type="caution">
    <text evidence="2">The sequence shown here is derived from an EMBL/GenBank/DDBJ whole genome shotgun (WGS) entry which is preliminary data.</text>
</comment>
<sequence>MEKETQQQININVDPNIYFITMVNMMFNEDSFNFLITSGNQGRQFVADPKHAKRICLLLEKQIKEYEKQFGEIKTQLPETPKTSQEQESKLGF</sequence>
<gene>
    <name evidence="2" type="ORF">A3D35_00600</name>
</gene>
<feature type="region of interest" description="Disordered" evidence="1">
    <location>
        <begin position="74"/>
        <end position="93"/>
    </location>
</feature>
<reference evidence="2 3" key="1">
    <citation type="journal article" date="2016" name="Nat. Commun.">
        <title>Thousands of microbial genomes shed light on interconnected biogeochemical processes in an aquifer system.</title>
        <authorList>
            <person name="Anantharaman K."/>
            <person name="Brown C.T."/>
            <person name="Hug L.A."/>
            <person name="Sharon I."/>
            <person name="Castelle C.J."/>
            <person name="Probst A.J."/>
            <person name="Thomas B.C."/>
            <person name="Singh A."/>
            <person name="Wilkins M.J."/>
            <person name="Karaoz U."/>
            <person name="Brodie E.L."/>
            <person name="Williams K.H."/>
            <person name="Hubbard S.S."/>
            <person name="Banfield J.F."/>
        </authorList>
    </citation>
    <scope>NUCLEOTIDE SEQUENCE [LARGE SCALE GENOMIC DNA]</scope>
</reference>
<organism evidence="2 3">
    <name type="scientific">Candidatus Staskawiczbacteria bacterium RIFCSPHIGHO2_02_FULL_34_9</name>
    <dbReference type="NCBI Taxonomy" id="1802206"/>
    <lineage>
        <taxon>Bacteria</taxon>
        <taxon>Candidatus Staskawicziibacteriota</taxon>
    </lineage>
</organism>